<reference evidence="2 3" key="1">
    <citation type="submission" date="2019-07" db="EMBL/GenBank/DDBJ databases">
        <title>Reinekea sp. strain SSH23 genome sequencing and assembly.</title>
        <authorList>
            <person name="Kim I."/>
        </authorList>
    </citation>
    <scope>NUCLEOTIDE SEQUENCE [LARGE SCALE GENOMIC DNA]</scope>
    <source>
        <strain evidence="2 3">SSH23</strain>
    </source>
</reference>
<dbReference type="RefSeq" id="WP_147714908.1">
    <property type="nucleotide sequence ID" value="NZ_VKAD01000003.1"/>
</dbReference>
<evidence type="ECO:0008006" key="4">
    <source>
        <dbReference type="Google" id="ProtNLM"/>
    </source>
</evidence>
<comment type="caution">
    <text evidence="2">The sequence shown here is derived from an EMBL/GenBank/DDBJ whole genome shotgun (WGS) entry which is preliminary data.</text>
</comment>
<sequence length="147" mass="16697">MGIGILILIITVIVNTFQTVHVASLEKHTAYIIRVDSEWVTLATRTTNKILKHDVTVLLEIDGEMKSLELNTYTPSPRVGDEVEVKYDPKPPGKLVVFKFSDVWFGLYDGLAYTIAGCFLFLGFAISSLFYSLIARITNRNRTYRKY</sequence>
<proteinExistence type="predicted"/>
<gene>
    <name evidence="2" type="ORF">FME95_12875</name>
</gene>
<protein>
    <recommendedName>
        <fullName evidence="4">DUF3592 domain-containing protein</fullName>
    </recommendedName>
</protein>
<keyword evidence="1" id="KW-0812">Transmembrane</keyword>
<keyword evidence="1" id="KW-0472">Membrane</keyword>
<dbReference type="EMBL" id="VKAD01000003">
    <property type="protein sequence ID" value="TXR51413.1"/>
    <property type="molecule type" value="Genomic_DNA"/>
</dbReference>
<organism evidence="2 3">
    <name type="scientific">Reinekea thalattae</name>
    <dbReference type="NCBI Taxonomy" id="2593301"/>
    <lineage>
        <taxon>Bacteria</taxon>
        <taxon>Pseudomonadati</taxon>
        <taxon>Pseudomonadota</taxon>
        <taxon>Gammaproteobacteria</taxon>
        <taxon>Oceanospirillales</taxon>
        <taxon>Saccharospirillaceae</taxon>
        <taxon>Reinekea</taxon>
    </lineage>
</organism>
<dbReference type="Proteomes" id="UP000321764">
    <property type="component" value="Unassembled WGS sequence"/>
</dbReference>
<name>A0A5C8Z2H5_9GAMM</name>
<keyword evidence="1" id="KW-1133">Transmembrane helix</keyword>
<dbReference type="AlphaFoldDB" id="A0A5C8Z2H5"/>
<evidence type="ECO:0000256" key="1">
    <source>
        <dbReference type="SAM" id="Phobius"/>
    </source>
</evidence>
<evidence type="ECO:0000313" key="3">
    <source>
        <dbReference type="Proteomes" id="UP000321764"/>
    </source>
</evidence>
<feature type="transmembrane region" description="Helical" evidence="1">
    <location>
        <begin position="111"/>
        <end position="134"/>
    </location>
</feature>
<keyword evidence="3" id="KW-1185">Reference proteome</keyword>
<evidence type="ECO:0000313" key="2">
    <source>
        <dbReference type="EMBL" id="TXR51413.1"/>
    </source>
</evidence>
<accession>A0A5C8Z2H5</accession>